<evidence type="ECO:0000259" key="3">
    <source>
        <dbReference type="Pfam" id="PF01521"/>
    </source>
</evidence>
<accession>B6K5P0</accession>
<dbReference type="Proteomes" id="UP000001744">
    <property type="component" value="Unassembled WGS sequence"/>
</dbReference>
<dbReference type="GO" id="GO:0005739">
    <property type="term" value="C:mitochondrion"/>
    <property type="evidence" value="ECO:0000318"/>
    <property type="project" value="GO_Central"/>
</dbReference>
<dbReference type="PROSITE" id="PS01152">
    <property type="entry name" value="HESB"/>
    <property type="match status" value="1"/>
</dbReference>
<dbReference type="HOGENOM" id="CLU_1256693_0_0_1"/>
<dbReference type="EMBL" id="KE651167">
    <property type="protein sequence ID" value="EEB08844.2"/>
    <property type="molecule type" value="Genomic_DNA"/>
</dbReference>
<evidence type="ECO:0000313" key="4">
    <source>
        <dbReference type="EMBL" id="EEB08844.2"/>
    </source>
</evidence>
<dbReference type="eggNOG" id="KOG1119">
    <property type="taxonomic scope" value="Eukaryota"/>
</dbReference>
<dbReference type="STRING" id="402676.B6K5P0"/>
<sequence>MILQEVGRISRRIVQTIARQDGVTLRPGICARYLHGSSRMGVESQYLLTTRFLYNSLRLRQYASISSSTQDTTKPIPSSRWSKHTLTSRDPRRVQASGPDGRVFELLVDDSAVKQLENICRRRNTDNVGLRLTVEGGGCHGYQVLYSVELRGSNDDDITFQRGKARIYIDTISAPLLQGSTLVYKQELIGSSFQVVDNPNAKDSCGCNVSFALKDTDPLE</sequence>
<dbReference type="NCBIfam" id="TIGR00049">
    <property type="entry name" value="iron-sulfur cluster assembly accessory protein"/>
    <property type="match status" value="1"/>
</dbReference>
<dbReference type="InterPro" id="IPR016092">
    <property type="entry name" value="ATAP"/>
</dbReference>
<evidence type="ECO:0000256" key="1">
    <source>
        <dbReference type="ARBA" id="ARBA00006718"/>
    </source>
</evidence>
<protein>
    <submittedName>
        <fullName evidence="4">Iron-sulfur protein I</fullName>
    </submittedName>
</protein>
<evidence type="ECO:0000256" key="2">
    <source>
        <dbReference type="SAM" id="MobiDB-lite"/>
    </source>
</evidence>
<dbReference type="InterPro" id="IPR000361">
    <property type="entry name" value="ATAP_core_dom"/>
</dbReference>
<feature type="region of interest" description="Disordered" evidence="2">
    <location>
        <begin position="68"/>
        <end position="96"/>
    </location>
</feature>
<evidence type="ECO:0000313" key="5">
    <source>
        <dbReference type="JaponicusDB" id="SJAG_04016"/>
    </source>
</evidence>
<dbReference type="PANTHER" id="PTHR43011:SF1">
    <property type="entry name" value="IRON-SULFUR CLUSTER ASSEMBLY 2 HOMOLOG, MITOCHONDRIAL"/>
    <property type="match status" value="1"/>
</dbReference>
<dbReference type="JaponicusDB" id="SJAG_04016">
    <property type="gene designation" value="isa2"/>
</dbReference>
<reference evidence="4 6" key="1">
    <citation type="journal article" date="2011" name="Science">
        <title>Comparative functional genomics of the fission yeasts.</title>
        <authorList>
            <person name="Rhind N."/>
            <person name="Chen Z."/>
            <person name="Yassour M."/>
            <person name="Thompson D.A."/>
            <person name="Haas B.J."/>
            <person name="Habib N."/>
            <person name="Wapinski I."/>
            <person name="Roy S."/>
            <person name="Lin M.F."/>
            <person name="Heiman D.I."/>
            <person name="Young S.K."/>
            <person name="Furuya K."/>
            <person name="Guo Y."/>
            <person name="Pidoux A."/>
            <person name="Chen H.M."/>
            <person name="Robbertse B."/>
            <person name="Goldberg J.M."/>
            <person name="Aoki K."/>
            <person name="Bayne E.H."/>
            <person name="Berlin A.M."/>
            <person name="Desjardins C.A."/>
            <person name="Dobbs E."/>
            <person name="Dukaj L."/>
            <person name="Fan L."/>
            <person name="FitzGerald M.G."/>
            <person name="French C."/>
            <person name="Gujja S."/>
            <person name="Hansen K."/>
            <person name="Keifenheim D."/>
            <person name="Levin J.Z."/>
            <person name="Mosher R.A."/>
            <person name="Mueller C.A."/>
            <person name="Pfiffner J."/>
            <person name="Priest M."/>
            <person name="Russ C."/>
            <person name="Smialowska A."/>
            <person name="Swoboda P."/>
            <person name="Sykes S.M."/>
            <person name="Vaughn M."/>
            <person name="Vengrova S."/>
            <person name="Yoder R."/>
            <person name="Zeng Q."/>
            <person name="Allshire R."/>
            <person name="Baulcombe D."/>
            <person name="Birren B.W."/>
            <person name="Brown W."/>
            <person name="Ekwall K."/>
            <person name="Kellis M."/>
            <person name="Leatherwood J."/>
            <person name="Levin H."/>
            <person name="Margalit H."/>
            <person name="Martienssen R."/>
            <person name="Nieduszynski C.A."/>
            <person name="Spatafora J.W."/>
            <person name="Friedman N."/>
            <person name="Dalgaard J.Z."/>
            <person name="Baumann P."/>
            <person name="Niki H."/>
            <person name="Regev A."/>
            <person name="Nusbaum C."/>
        </authorList>
    </citation>
    <scope>NUCLEOTIDE SEQUENCE [LARGE SCALE GENOMIC DNA]</scope>
    <source>
        <strain evidence="6">yFS275 / FY16936</strain>
    </source>
</reference>
<dbReference type="Gene3D" id="2.60.300.12">
    <property type="entry name" value="HesB-like domain"/>
    <property type="match status" value="1"/>
</dbReference>
<keyword evidence="6" id="KW-1185">Reference proteome</keyword>
<dbReference type="Pfam" id="PF01521">
    <property type="entry name" value="Fe-S_biosyn"/>
    <property type="match status" value="1"/>
</dbReference>
<dbReference type="GO" id="GO:0051537">
    <property type="term" value="F:2 iron, 2 sulfur cluster binding"/>
    <property type="evidence" value="ECO:0000318"/>
    <property type="project" value="GO_Central"/>
</dbReference>
<dbReference type="GO" id="GO:0016226">
    <property type="term" value="P:iron-sulfur cluster assembly"/>
    <property type="evidence" value="ECO:0000318"/>
    <property type="project" value="GO_Central"/>
</dbReference>
<comment type="similarity">
    <text evidence="1">Belongs to the HesB/IscA family.</text>
</comment>
<dbReference type="PANTHER" id="PTHR43011">
    <property type="entry name" value="IRON-SULFUR CLUSTER ASSEMBLY 2 HOMOLOG, MITOCHONDRIAL"/>
    <property type="match status" value="1"/>
</dbReference>
<dbReference type="InterPro" id="IPR017870">
    <property type="entry name" value="FeS_cluster_insertion_CS"/>
</dbReference>
<dbReference type="InterPro" id="IPR035903">
    <property type="entry name" value="HesB-like_dom_sf"/>
</dbReference>
<name>B6K5P0_SCHJY</name>
<proteinExistence type="inferred from homology"/>
<dbReference type="GO" id="GO:0005506">
    <property type="term" value="F:iron ion binding"/>
    <property type="evidence" value="ECO:0000318"/>
    <property type="project" value="GO_Central"/>
</dbReference>
<dbReference type="GO" id="GO:0051539">
    <property type="term" value="F:4 iron, 4 sulfur cluster binding"/>
    <property type="evidence" value="ECO:0000318"/>
    <property type="project" value="GO_Central"/>
</dbReference>
<organism evidence="4 6">
    <name type="scientific">Schizosaccharomyces japonicus (strain yFS275 / FY16936)</name>
    <name type="common">Fission yeast</name>
    <dbReference type="NCBI Taxonomy" id="402676"/>
    <lineage>
        <taxon>Eukaryota</taxon>
        <taxon>Fungi</taxon>
        <taxon>Dikarya</taxon>
        <taxon>Ascomycota</taxon>
        <taxon>Taphrinomycotina</taxon>
        <taxon>Schizosaccharomycetes</taxon>
        <taxon>Schizosaccharomycetales</taxon>
        <taxon>Schizosaccharomycetaceae</taxon>
        <taxon>Schizosaccharomyces</taxon>
    </lineage>
</organism>
<dbReference type="AlphaFoldDB" id="B6K5P0"/>
<dbReference type="SUPFAM" id="SSF89360">
    <property type="entry name" value="HesB-like domain"/>
    <property type="match status" value="1"/>
</dbReference>
<evidence type="ECO:0000313" key="6">
    <source>
        <dbReference type="Proteomes" id="UP000001744"/>
    </source>
</evidence>
<feature type="domain" description="Core" evidence="3">
    <location>
        <begin position="105"/>
        <end position="208"/>
    </location>
</feature>
<dbReference type="VEuPathDB" id="FungiDB:SJAG_04016"/>
<feature type="compositionally biased region" description="Polar residues" evidence="2">
    <location>
        <begin position="68"/>
        <end position="80"/>
    </location>
</feature>
<dbReference type="OrthoDB" id="1938621at2759"/>
<dbReference type="GO" id="GO:0051604">
    <property type="term" value="P:protein maturation"/>
    <property type="evidence" value="ECO:0000318"/>
    <property type="project" value="GO_Central"/>
</dbReference>
<dbReference type="GeneID" id="7047539"/>
<gene>
    <name evidence="5" type="primary">isa2</name>
    <name evidence="4" type="ORF">SJAG_04016</name>
</gene>
<dbReference type="OMA" id="HHATELI"/>
<dbReference type="RefSeq" id="XP_002175137.2">
    <property type="nucleotide sequence ID" value="XM_002175101.2"/>
</dbReference>